<evidence type="ECO:0000313" key="4">
    <source>
        <dbReference type="Proteomes" id="UP000186438"/>
    </source>
</evidence>
<sequence length="276" mass="29326">MDSGSAHFWQTDTNVFVPTDYAEVQSLWGEDHVVGAAVAGLAALRLDTAFGLPDFTPARLTVDLFKSPRRVPMTTTVDLVRDGRRVRNSVCTIEQEGVTVARAVLVQYRRSEAPDGHEWTPKAEKLEAPSLEGLTAQNGSVRQLQSTELGWTSKIADHQNVARKRVVIRSVDIVAGQPNTPFVQAAAAAEATSLVTNLGTAGVGYINGDLTVALARLPRSDWICVHADTHSVSDGIAVGTATLLDNAGAFGSGLVTALSNRHAQIDFAETSPASGQ</sequence>
<feature type="domain" description="Acyl-CoA thioesterase-like N-terminal HotDog" evidence="1">
    <location>
        <begin position="28"/>
        <end position="105"/>
    </location>
</feature>
<dbReference type="InterPro" id="IPR049450">
    <property type="entry name" value="ACOT8-like_C"/>
</dbReference>
<dbReference type="InterPro" id="IPR042171">
    <property type="entry name" value="Acyl-CoA_hotdog"/>
</dbReference>
<dbReference type="InterPro" id="IPR049449">
    <property type="entry name" value="TesB_ACOT8-like_N"/>
</dbReference>
<dbReference type="RefSeq" id="WP_073870182.1">
    <property type="nucleotide sequence ID" value="NZ_MPNT01000001.1"/>
</dbReference>
<protein>
    <submittedName>
        <fullName evidence="3">Thioesterase</fullName>
    </submittedName>
</protein>
<dbReference type="Pfam" id="PF20789">
    <property type="entry name" value="4HBT_3C"/>
    <property type="match status" value="1"/>
</dbReference>
<dbReference type="AlphaFoldDB" id="A0A1Q4I2Z7"/>
<evidence type="ECO:0000313" key="3">
    <source>
        <dbReference type="EMBL" id="OJZ76349.1"/>
    </source>
</evidence>
<dbReference type="Pfam" id="PF13622">
    <property type="entry name" value="4HBT_3"/>
    <property type="match status" value="1"/>
</dbReference>
<accession>A0A1Q4I2Z7</accession>
<organism evidence="3 4">
    <name type="scientific">Mycobacterium paraffinicum</name>
    <dbReference type="NCBI Taxonomy" id="53378"/>
    <lineage>
        <taxon>Bacteria</taxon>
        <taxon>Bacillati</taxon>
        <taxon>Actinomycetota</taxon>
        <taxon>Actinomycetes</taxon>
        <taxon>Mycobacteriales</taxon>
        <taxon>Mycobacteriaceae</taxon>
        <taxon>Mycobacterium</taxon>
    </lineage>
</organism>
<evidence type="ECO:0000259" key="1">
    <source>
        <dbReference type="Pfam" id="PF13622"/>
    </source>
</evidence>
<gene>
    <name evidence="3" type="ORF">BRW65_00985</name>
</gene>
<proteinExistence type="predicted"/>
<keyword evidence="4" id="KW-1185">Reference proteome</keyword>
<dbReference type="Gene3D" id="2.40.160.210">
    <property type="entry name" value="Acyl-CoA thioesterase, double hotdog domain"/>
    <property type="match status" value="1"/>
</dbReference>
<dbReference type="Proteomes" id="UP000186438">
    <property type="component" value="Unassembled WGS sequence"/>
</dbReference>
<evidence type="ECO:0000259" key="2">
    <source>
        <dbReference type="Pfam" id="PF20789"/>
    </source>
</evidence>
<dbReference type="STRING" id="53378.BRW65_00985"/>
<dbReference type="OrthoDB" id="4968093at2"/>
<dbReference type="EMBL" id="MPNT01000001">
    <property type="protein sequence ID" value="OJZ76349.1"/>
    <property type="molecule type" value="Genomic_DNA"/>
</dbReference>
<comment type="caution">
    <text evidence="3">The sequence shown here is derived from an EMBL/GenBank/DDBJ whole genome shotgun (WGS) entry which is preliminary data.</text>
</comment>
<reference evidence="3 4" key="1">
    <citation type="submission" date="2016-11" db="EMBL/GenBank/DDBJ databases">
        <title>Genome sequences of unsequenced Mycobacteria.</title>
        <authorList>
            <person name="Greninger A.L."/>
            <person name="Fang F."/>
            <person name="Jerome K.R."/>
        </authorList>
    </citation>
    <scope>NUCLEOTIDE SEQUENCE [LARGE SCALE GENOMIC DNA]</scope>
    <source>
        <strain evidence="3 4">M11</strain>
    </source>
</reference>
<name>A0A1Q4I2Z7_9MYCO</name>
<feature type="domain" description="Acyl-CoA thioesterase-like C-terminal" evidence="2">
    <location>
        <begin position="135"/>
        <end position="248"/>
    </location>
</feature>